<evidence type="ECO:0000256" key="15">
    <source>
        <dbReference type="ARBA" id="ARBA00022741"/>
    </source>
</evidence>
<organism evidence="26 27">
    <name type="scientific">Lipomyces starkeyi NRRL Y-11557</name>
    <dbReference type="NCBI Taxonomy" id="675824"/>
    <lineage>
        <taxon>Eukaryota</taxon>
        <taxon>Fungi</taxon>
        <taxon>Dikarya</taxon>
        <taxon>Ascomycota</taxon>
        <taxon>Saccharomycotina</taxon>
        <taxon>Lipomycetes</taxon>
        <taxon>Lipomycetales</taxon>
        <taxon>Lipomycetaceae</taxon>
        <taxon>Lipomyces</taxon>
    </lineage>
</organism>
<evidence type="ECO:0000313" key="27">
    <source>
        <dbReference type="Proteomes" id="UP000094385"/>
    </source>
</evidence>
<evidence type="ECO:0000256" key="1">
    <source>
        <dbReference type="ARBA" id="ARBA00000012"/>
    </source>
</evidence>
<dbReference type="NCBIfam" id="TIGR01496">
    <property type="entry name" value="DHPS"/>
    <property type="match status" value="1"/>
</dbReference>
<dbReference type="GO" id="GO:0004156">
    <property type="term" value="F:dihydropteroate synthase activity"/>
    <property type="evidence" value="ECO:0007669"/>
    <property type="project" value="UniProtKB-EC"/>
</dbReference>
<dbReference type="InterPro" id="IPR045031">
    <property type="entry name" value="DHP_synth-like"/>
</dbReference>
<sequence length="738" mass="80813">MSNMQPPPLLPPDVISVRELTLKTSKAGLDTWHRAGRSQPVTVDAWVRAPVAVAGISDLVSESVHYGTLSKAITKVVEGNDAAEDYTPRKLAAEVVASAFGIGAENVRVRLSFPKKLLRADSAGVEIAKHKYTPYGSDPVTVDVDEKAFIEGLHAFGIIGVNPWERVEKQEVVVGVEVHGPRSGDIDIVRVADDVANVVENTSYQTIEALVTTLARFLCVEKALEKVTVRAEKPRAIAFARGPAVKITRSRRYYSTEATTFRQNNEKEHIAYLGMGSNLGERAALLSAALVELERRGIRVLGTSSMYESAPMYVENQPRFLNAVCKVATTMTPHELLAAVQDVEKNALGRVKLVDKGPRSIDLDILLYDDIVLRDGKILSIPHLLMLEREFVLRPLAQLAPDYVHPVTCTTIAEHFEHLCPPDGFVSDLYTVVPIKQPRGPINQLMFDTIHHVHTPTHLMAILNVTPDSFSDGGDHMSPDEILATAQDFVANKATIIDIGGQSTNPKSVNPGPVVELERVLPAIKLLRSHKEFDNIIISIDTYYASVARAAIEAGADIINDVSAGLLDPDMLTTAAQLDVPIILMHMRGTPQTMINMTKYTNNDVITGAADELSERVREAEKAGIKRWNIILDPGLGFAKNAEQNLCILRELKFFIHSRREFDGVPWLLGPSRKGFIGKLTGREPKDRVAGTGAAISACIAGGAEIVRVHDLKEISDVLAIADMIYRNPASLAIRKRK</sequence>
<dbReference type="Pfam" id="PF02152">
    <property type="entry name" value="FolB"/>
    <property type="match status" value="2"/>
</dbReference>
<dbReference type="GO" id="GO:0046654">
    <property type="term" value="P:tetrahydrofolate biosynthetic process"/>
    <property type="evidence" value="ECO:0007669"/>
    <property type="project" value="UniProtKB-UniPathway"/>
</dbReference>
<dbReference type="InterPro" id="IPR000550">
    <property type="entry name" value="Hppk"/>
</dbReference>
<dbReference type="Proteomes" id="UP000094385">
    <property type="component" value="Unassembled WGS sequence"/>
</dbReference>
<dbReference type="InterPro" id="IPR006157">
    <property type="entry name" value="FolB_dom"/>
</dbReference>
<evidence type="ECO:0000256" key="10">
    <source>
        <dbReference type="ARBA" id="ARBA00012458"/>
    </source>
</evidence>
<dbReference type="NCBIfam" id="TIGR00526">
    <property type="entry name" value="folB_dom"/>
    <property type="match status" value="1"/>
</dbReference>
<dbReference type="InterPro" id="IPR000489">
    <property type="entry name" value="Pterin-binding_dom"/>
</dbReference>
<dbReference type="Pfam" id="PF00809">
    <property type="entry name" value="Pterin_bind"/>
    <property type="match status" value="1"/>
</dbReference>
<comment type="pathway">
    <text evidence="6">Cofactor biosynthesis; tetrahydrofolate biosynthesis; 2-amino-4-hydroxy-6-hydroxymethyl-7,8-dihydropteridine diphosphate from 7,8-dihydroneopterin triphosphate: step 3/4.</text>
</comment>
<dbReference type="PROSITE" id="PS00794">
    <property type="entry name" value="HPPK"/>
    <property type="match status" value="1"/>
</dbReference>
<evidence type="ECO:0000313" key="26">
    <source>
        <dbReference type="EMBL" id="ODQ70574.1"/>
    </source>
</evidence>
<keyword evidence="16" id="KW-0418">Kinase</keyword>
<keyword evidence="17" id="KW-0067">ATP-binding</keyword>
<comment type="similarity">
    <text evidence="22">In the central section; belongs to the HPPK family.</text>
</comment>
<dbReference type="UniPathway" id="UPA00077">
    <property type="reaction ID" value="UER00155"/>
</dbReference>
<name>A0A1E3PZ72_LIPST</name>
<evidence type="ECO:0000256" key="4">
    <source>
        <dbReference type="ARBA" id="ARBA00001946"/>
    </source>
</evidence>
<evidence type="ECO:0000256" key="17">
    <source>
        <dbReference type="ARBA" id="ARBA00022840"/>
    </source>
</evidence>
<dbReference type="GO" id="GO:0046872">
    <property type="term" value="F:metal ion binding"/>
    <property type="evidence" value="ECO:0007669"/>
    <property type="project" value="UniProtKB-KW"/>
</dbReference>
<dbReference type="Gene3D" id="3.30.70.560">
    <property type="entry name" value="7,8-Dihydro-6-hydroxymethylpterin-pyrophosphokinase HPPK"/>
    <property type="match status" value="1"/>
</dbReference>
<dbReference type="SUPFAM" id="SSF55620">
    <property type="entry name" value="Tetrahydrobiopterin biosynthesis enzymes-like"/>
    <property type="match status" value="2"/>
</dbReference>
<dbReference type="Gene3D" id="3.20.20.20">
    <property type="entry name" value="Dihydropteroate synthase-like"/>
    <property type="match status" value="1"/>
</dbReference>
<evidence type="ECO:0000256" key="14">
    <source>
        <dbReference type="ARBA" id="ARBA00022723"/>
    </source>
</evidence>
<dbReference type="EMBL" id="KV454300">
    <property type="protein sequence ID" value="ODQ70574.1"/>
    <property type="molecule type" value="Genomic_DNA"/>
</dbReference>
<comment type="similarity">
    <text evidence="9">In the C-terminal section; belongs to the DHPS family.</text>
</comment>
<dbReference type="CDD" id="cd00483">
    <property type="entry name" value="HPPK"/>
    <property type="match status" value="1"/>
</dbReference>
<dbReference type="Pfam" id="PF01288">
    <property type="entry name" value="HPPK"/>
    <property type="match status" value="1"/>
</dbReference>
<accession>A0A1E3PZ72</accession>
<evidence type="ECO:0000259" key="25">
    <source>
        <dbReference type="PROSITE" id="PS50972"/>
    </source>
</evidence>
<evidence type="ECO:0000256" key="13">
    <source>
        <dbReference type="ARBA" id="ARBA00022679"/>
    </source>
</evidence>
<feature type="domain" description="Pterin-binding" evidence="25">
    <location>
        <begin position="457"/>
        <end position="720"/>
    </location>
</feature>
<keyword evidence="15" id="KW-0547">Nucleotide-binding</keyword>
<evidence type="ECO:0000256" key="21">
    <source>
        <dbReference type="ARBA" id="ARBA00058009"/>
    </source>
</evidence>
<dbReference type="SMART" id="SM00905">
    <property type="entry name" value="FolB"/>
    <property type="match status" value="2"/>
</dbReference>
<evidence type="ECO:0000256" key="6">
    <source>
        <dbReference type="ARBA" id="ARBA00005013"/>
    </source>
</evidence>
<evidence type="ECO:0000256" key="11">
    <source>
        <dbReference type="ARBA" id="ARBA00013043"/>
    </source>
</evidence>
<evidence type="ECO:0000256" key="22">
    <source>
        <dbReference type="ARBA" id="ARBA00061548"/>
    </source>
</evidence>
<dbReference type="PROSITE" id="PS00792">
    <property type="entry name" value="DHPS_1"/>
    <property type="match status" value="1"/>
</dbReference>
<proteinExistence type="inferred from homology"/>
<dbReference type="AlphaFoldDB" id="A0A1E3PZ72"/>
<evidence type="ECO:0000256" key="12">
    <source>
        <dbReference type="ARBA" id="ARBA00013253"/>
    </source>
</evidence>
<dbReference type="GO" id="GO:0016301">
    <property type="term" value="F:kinase activity"/>
    <property type="evidence" value="ECO:0007669"/>
    <property type="project" value="UniProtKB-KW"/>
</dbReference>
<dbReference type="NCBIfam" id="TIGR01498">
    <property type="entry name" value="folK"/>
    <property type="match status" value="1"/>
</dbReference>
<evidence type="ECO:0000256" key="18">
    <source>
        <dbReference type="ARBA" id="ARBA00022842"/>
    </source>
</evidence>
<evidence type="ECO:0000256" key="7">
    <source>
        <dbReference type="ARBA" id="ARBA00005051"/>
    </source>
</evidence>
<dbReference type="GO" id="GO:0004150">
    <property type="term" value="F:dihydroneopterin aldolase activity"/>
    <property type="evidence" value="ECO:0007669"/>
    <property type="project" value="UniProtKB-EC"/>
</dbReference>
<dbReference type="OrthoDB" id="615426at2759"/>
<evidence type="ECO:0000256" key="16">
    <source>
        <dbReference type="ARBA" id="ARBA00022777"/>
    </source>
</evidence>
<comment type="catalytic activity">
    <reaction evidence="2">
        <text>6-hydroxymethyl-7,8-dihydropterin + ATP = (7,8-dihydropterin-6-yl)methyl diphosphate + AMP + H(+)</text>
        <dbReference type="Rhea" id="RHEA:11412"/>
        <dbReference type="ChEBI" id="CHEBI:15378"/>
        <dbReference type="ChEBI" id="CHEBI:30616"/>
        <dbReference type="ChEBI" id="CHEBI:44841"/>
        <dbReference type="ChEBI" id="CHEBI:72950"/>
        <dbReference type="ChEBI" id="CHEBI:456215"/>
        <dbReference type="EC" id="2.7.6.3"/>
    </reaction>
</comment>
<comment type="pathway">
    <text evidence="7">Cofactor biosynthesis; tetrahydrofolate biosynthesis; 2-amino-4-hydroxy-6-hydroxymethyl-7,8-dihydropteridine diphosphate from 7,8-dihydroneopterin triphosphate: step 4/4.</text>
</comment>
<dbReference type="STRING" id="675824.A0A1E3PZ72"/>
<dbReference type="CDD" id="cd00739">
    <property type="entry name" value="DHPS"/>
    <property type="match status" value="1"/>
</dbReference>
<dbReference type="InterPro" id="IPR043133">
    <property type="entry name" value="GTP-CH-I_C/QueF"/>
</dbReference>
<evidence type="ECO:0000256" key="9">
    <source>
        <dbReference type="ARBA" id="ARBA00009951"/>
    </source>
</evidence>
<dbReference type="PANTHER" id="PTHR20941">
    <property type="entry name" value="FOLATE SYNTHESIS PROTEINS"/>
    <property type="match status" value="1"/>
</dbReference>
<comment type="similarity">
    <text evidence="8">In the N-terminal section; belongs to the DHNA family.</text>
</comment>
<reference evidence="26 27" key="1">
    <citation type="journal article" date="2016" name="Proc. Natl. Acad. Sci. U.S.A.">
        <title>Comparative genomics of biotechnologically important yeasts.</title>
        <authorList>
            <person name="Riley R."/>
            <person name="Haridas S."/>
            <person name="Wolfe K.H."/>
            <person name="Lopes M.R."/>
            <person name="Hittinger C.T."/>
            <person name="Goeker M."/>
            <person name="Salamov A.A."/>
            <person name="Wisecaver J.H."/>
            <person name="Long T.M."/>
            <person name="Calvey C.H."/>
            <person name="Aerts A.L."/>
            <person name="Barry K.W."/>
            <person name="Choi C."/>
            <person name="Clum A."/>
            <person name="Coughlan A.Y."/>
            <person name="Deshpande S."/>
            <person name="Douglass A.P."/>
            <person name="Hanson S.J."/>
            <person name="Klenk H.-P."/>
            <person name="LaButti K.M."/>
            <person name="Lapidus A."/>
            <person name="Lindquist E.A."/>
            <person name="Lipzen A.M."/>
            <person name="Meier-Kolthoff J.P."/>
            <person name="Ohm R.A."/>
            <person name="Otillar R.P."/>
            <person name="Pangilinan J.L."/>
            <person name="Peng Y."/>
            <person name="Rokas A."/>
            <person name="Rosa C.A."/>
            <person name="Scheuner C."/>
            <person name="Sibirny A.A."/>
            <person name="Slot J.C."/>
            <person name="Stielow J.B."/>
            <person name="Sun H."/>
            <person name="Kurtzman C.P."/>
            <person name="Blackwell M."/>
            <person name="Grigoriev I.V."/>
            <person name="Jeffries T.W."/>
        </authorList>
    </citation>
    <scope>NUCLEOTIDE SEQUENCE [LARGE SCALE GENOMIC DNA]</scope>
    <source>
        <strain evidence="26 27">NRRL Y-11557</strain>
    </source>
</reference>
<dbReference type="EC" id="2.5.1.15" evidence="10"/>
<gene>
    <name evidence="26" type="ORF">LIPSTDRAFT_74886</name>
</gene>
<comment type="catalytic activity">
    <reaction evidence="1">
        <text>(7,8-dihydropterin-6-yl)methyl diphosphate + 4-aminobenzoate = 7,8-dihydropteroate + diphosphate</text>
        <dbReference type="Rhea" id="RHEA:19949"/>
        <dbReference type="ChEBI" id="CHEBI:17836"/>
        <dbReference type="ChEBI" id="CHEBI:17839"/>
        <dbReference type="ChEBI" id="CHEBI:33019"/>
        <dbReference type="ChEBI" id="CHEBI:72950"/>
        <dbReference type="EC" id="2.5.1.15"/>
    </reaction>
</comment>
<comment type="catalytic activity">
    <reaction evidence="3">
        <text>7,8-dihydroneopterin = 6-hydroxymethyl-7,8-dihydropterin + glycolaldehyde</text>
        <dbReference type="Rhea" id="RHEA:10540"/>
        <dbReference type="ChEBI" id="CHEBI:17001"/>
        <dbReference type="ChEBI" id="CHEBI:17071"/>
        <dbReference type="ChEBI" id="CHEBI:44841"/>
        <dbReference type="EC" id="4.1.2.25"/>
    </reaction>
</comment>
<evidence type="ECO:0000256" key="24">
    <source>
        <dbReference type="ARBA" id="ARBA00068111"/>
    </source>
</evidence>
<dbReference type="InterPro" id="IPR006390">
    <property type="entry name" value="DHP_synth_dom"/>
</dbReference>
<keyword evidence="20" id="KW-0511">Multifunctional enzyme</keyword>
<evidence type="ECO:0000256" key="8">
    <source>
        <dbReference type="ARBA" id="ARBA00009640"/>
    </source>
</evidence>
<keyword evidence="13" id="KW-0808">Transferase</keyword>
<evidence type="ECO:0000256" key="19">
    <source>
        <dbReference type="ARBA" id="ARBA00022909"/>
    </source>
</evidence>
<keyword evidence="18" id="KW-0460">Magnesium</keyword>
<evidence type="ECO:0000256" key="23">
    <source>
        <dbReference type="ARBA" id="ARBA00067568"/>
    </source>
</evidence>
<dbReference type="SUPFAM" id="SSF55083">
    <property type="entry name" value="6-hydroxymethyl-7,8-dihydropterin pyrophosphokinase, HPPK"/>
    <property type="match status" value="1"/>
</dbReference>
<dbReference type="GO" id="GO:0005740">
    <property type="term" value="C:mitochondrial envelope"/>
    <property type="evidence" value="ECO:0007669"/>
    <property type="project" value="TreeGrafter"/>
</dbReference>
<dbReference type="PROSITE" id="PS50972">
    <property type="entry name" value="PTERIN_BINDING"/>
    <property type="match status" value="1"/>
</dbReference>
<keyword evidence="14" id="KW-0479">Metal-binding</keyword>
<dbReference type="FunFam" id="3.20.20.20:FF:000006">
    <property type="entry name" value="Dihydropteroate synthase"/>
    <property type="match status" value="1"/>
</dbReference>
<dbReference type="InterPro" id="IPR011005">
    <property type="entry name" value="Dihydropteroate_synth-like_sf"/>
</dbReference>
<dbReference type="PANTHER" id="PTHR20941:SF1">
    <property type="entry name" value="FOLIC ACID SYNTHESIS PROTEIN FOL1"/>
    <property type="match status" value="1"/>
</dbReference>
<keyword evidence="27" id="KW-1185">Reference proteome</keyword>
<evidence type="ECO:0000256" key="3">
    <source>
        <dbReference type="ARBA" id="ARBA00001353"/>
    </source>
</evidence>
<evidence type="ECO:0000256" key="20">
    <source>
        <dbReference type="ARBA" id="ARBA00023268"/>
    </source>
</evidence>
<dbReference type="GO" id="GO:0003848">
    <property type="term" value="F:2-amino-4-hydroxy-6-hydroxymethyldihydropteridine diphosphokinase activity"/>
    <property type="evidence" value="ECO:0007669"/>
    <property type="project" value="UniProtKB-EC"/>
</dbReference>
<dbReference type="GO" id="GO:0005524">
    <property type="term" value="F:ATP binding"/>
    <property type="evidence" value="ECO:0007669"/>
    <property type="project" value="UniProtKB-KW"/>
</dbReference>
<keyword evidence="19" id="KW-0289">Folate biosynthesis</keyword>
<evidence type="ECO:0000256" key="5">
    <source>
        <dbReference type="ARBA" id="ARBA00004763"/>
    </source>
</evidence>
<comment type="pathway">
    <text evidence="5">Cofactor biosynthesis; tetrahydrofolate biosynthesis; 7,8-dihydrofolate from 2-amino-4-hydroxy-6-hydroxymethyl-7,8-dihydropteridine diphosphate and 4-aminobenzoate: step 1/2.</text>
</comment>
<protein>
    <recommendedName>
        <fullName evidence="23">Folic acid synthesis protein FOL1</fullName>
        <ecNumber evidence="10">2.5.1.15</ecNumber>
        <ecNumber evidence="12">2.7.6.3</ecNumber>
        <ecNumber evidence="11">4.1.2.25</ecNumber>
    </recommendedName>
    <alternativeName>
        <fullName evidence="24">Folic acid synthesis protein fol1</fullName>
    </alternativeName>
</protein>
<dbReference type="GO" id="GO:0046656">
    <property type="term" value="P:folic acid biosynthetic process"/>
    <property type="evidence" value="ECO:0007669"/>
    <property type="project" value="UniProtKB-KW"/>
</dbReference>
<dbReference type="Gene3D" id="3.30.1130.10">
    <property type="match status" value="2"/>
</dbReference>
<dbReference type="InterPro" id="IPR035907">
    <property type="entry name" value="Hppk_sf"/>
</dbReference>
<comment type="cofactor">
    <cofactor evidence="4">
        <name>Mg(2+)</name>
        <dbReference type="ChEBI" id="CHEBI:18420"/>
    </cofactor>
</comment>
<dbReference type="EC" id="4.1.2.25" evidence="11"/>
<dbReference type="SUPFAM" id="SSF51717">
    <property type="entry name" value="Dihydropteroate synthetase-like"/>
    <property type="match status" value="1"/>
</dbReference>
<comment type="function">
    <text evidence="21">Catalyzes three sequential steps of tetrahydrofolate biosynthesis.</text>
</comment>
<dbReference type="EC" id="2.7.6.3" evidence="12"/>
<evidence type="ECO:0000256" key="2">
    <source>
        <dbReference type="ARBA" id="ARBA00000198"/>
    </source>
</evidence>